<keyword evidence="1" id="KW-0472">Membrane</keyword>
<comment type="caution">
    <text evidence="2">The sequence shown here is derived from an EMBL/GenBank/DDBJ whole genome shotgun (WGS) entry which is preliminary data.</text>
</comment>
<feature type="transmembrane region" description="Helical" evidence="1">
    <location>
        <begin position="54"/>
        <end position="74"/>
    </location>
</feature>
<evidence type="ECO:0000256" key="1">
    <source>
        <dbReference type="SAM" id="Phobius"/>
    </source>
</evidence>
<sequence>MKKYLLFTLFFAVAFLVLQVLSGMLLTMFYTPNNQWVEASALPSQVMFGKTSSIAPLVLSLIALVIAFGSVKLMKNKAVH</sequence>
<keyword evidence="3" id="KW-1185">Reference proteome</keyword>
<dbReference type="InterPro" id="IPR016174">
    <property type="entry name" value="Di-haem_cyt_TM"/>
</dbReference>
<dbReference type="EMBL" id="JBEGDG010000034">
    <property type="protein sequence ID" value="MEQ6357762.1"/>
    <property type="molecule type" value="Genomic_DNA"/>
</dbReference>
<keyword evidence="1" id="KW-1133">Transmembrane helix</keyword>
<name>A0ABV1MZ24_9BACI</name>
<evidence type="ECO:0000313" key="2">
    <source>
        <dbReference type="EMBL" id="MEQ6357762.1"/>
    </source>
</evidence>
<proteinExistence type="predicted"/>
<evidence type="ECO:0000313" key="3">
    <source>
        <dbReference type="Proteomes" id="UP001478862"/>
    </source>
</evidence>
<dbReference type="RefSeq" id="WP_349662077.1">
    <property type="nucleotide sequence ID" value="NZ_JBEGDG010000034.1"/>
</dbReference>
<dbReference type="Proteomes" id="UP001478862">
    <property type="component" value="Unassembled WGS sequence"/>
</dbReference>
<dbReference type="SUPFAM" id="SSF81342">
    <property type="entry name" value="Transmembrane di-heme cytochromes"/>
    <property type="match status" value="1"/>
</dbReference>
<reference evidence="2 3" key="1">
    <citation type="submission" date="2024-06" db="EMBL/GenBank/DDBJ databases">
        <title>Lysinibacillus zambalefons sp. nov., a Novel Firmicute Isolated from the Poon Bato Zambales Hyperalkaline Spring.</title>
        <authorList>
            <person name="Aja J.A."/>
            <person name="Lazaro J.E.H."/>
            <person name="Llorin L.D."/>
            <person name="Lim K.R."/>
            <person name="Teodosio J."/>
            <person name="Dalisay D.S."/>
        </authorList>
    </citation>
    <scope>NUCLEOTIDE SEQUENCE [LARGE SCALE GENOMIC DNA]</scope>
    <source>
        <strain evidence="2 3">M3</strain>
    </source>
</reference>
<keyword evidence="1" id="KW-0812">Transmembrane</keyword>
<organism evidence="2 3">
    <name type="scientific">Lysinibacillus zambalensis</name>
    <dbReference type="NCBI Taxonomy" id="3160866"/>
    <lineage>
        <taxon>Bacteria</taxon>
        <taxon>Bacillati</taxon>
        <taxon>Bacillota</taxon>
        <taxon>Bacilli</taxon>
        <taxon>Bacillales</taxon>
        <taxon>Bacillaceae</taxon>
        <taxon>Lysinibacillus</taxon>
    </lineage>
</organism>
<accession>A0ABV1MZ24</accession>
<gene>
    <name evidence="2" type="ORF">ABNX05_24460</name>
</gene>
<protein>
    <submittedName>
        <fullName evidence="2">Uncharacterized protein</fullName>
    </submittedName>
</protein>